<dbReference type="AlphaFoldDB" id="A0A2Z6ET01"/>
<protein>
    <submittedName>
        <fullName evidence="3">WD40 repeat-containing protein</fullName>
    </submittedName>
</protein>
<sequence length="1275" mass="141949">MLPINPSQNTQPSLSSYFSKLASYFSSTQARNYDSSESMVQIGNGLMNNLVIGTNNTANNHIYLAASDSKLLETLMLQHIFALQPSIKPLVNLDSAIEKLQKRYLEGLQEDNEIKDALSNYVAPEGMELHDPTRFDLKRKVQDFLSSDKKVLLLLGEAGSGKSTFNRDLAVSLWEAYLQGGKSKNMPIPVFIGLSSLSGPVRNLVSAFFEKQGFSKEQIKELQSKHRFVLILDGFDEIEHRQQIFYKDNELDDWKGSKIIISSRPEYLGPNHQYKFHSPGERTTLQEYRLAPFSEETIKRYIDRYSKTNSNAVWSAERYKEALEEPSLKELVSNPFLLKITLNVLPELSQRGQTENQRLTRIAIYDQFVKSWFDRSQQRLDQILELNSKERAEFKKLEREGFADFGVEYSQELALEMYQAGEVVTHYQAVTHARWKKNDTSTEADWHKRLLSNEDATTMLMRLNAPLICQNKADDSGKEYRFIHKSLRDYFVARALWEELGIDVELKQSAWFNQINIVKDPAVLQYLAEQVQLETELKERLLKVVERSKEEPELEVGAANALTILVKSGVYLSGKDFNGIRARGADLSYGIFDLTQFKGADLKETNWYRAWLRGVNLNGANLAGIELGEKPTLKIEKEVYACCYSPDGRWLAVANADGIGLYGTETLELVHTYGDRRVMSVAFSCDGQWLASGSKDSTVALWGVSDTRALAHIYRGHEGGVKGVAFSHDSQWVASGSDDKTVKLWGVSGARTLEHTYAGHKNWVSSIAFSHDSQWLASGSWDKTVKLWSVGGTKDLVHTYTGHKNRVKSIAFSPDGQWVASGSDDEAVKLWSVFDARALAHTYAGHKRGVNSVAFSPDGQWVVSGSDDEAVKLWSVGGTKDLVHTYIGHKNRVKSIAFSHDSQWIASGSDDKTVKLWGLSGSRAIVHTYHRHKDWINSVAFSSDGQFDSGDNMVKLWSISNARTLAHVYVGHEGRSRVAVSPNGQWVASSSDDKTVKLWSTSGACSLAHIYANTYTGEFIWSFVTDIAFSSDSQWIALGTIDNTVLLWGVSGARALAHTYGGHQHGVMSVTFSSDGLWLASGSYDTTVKLWHVSGDRSLAHTYAGHTGAVNSVAFSSDGQWLASGSYDTTVKSWPVSGDRSVAHTYTGHTESVNSVAFSADGQWLASGSLDNTVRLWSVRTSDCQAILQDFGSIYVVAWQISPDGTAMLATGGQAVRLWRVFYNSGQIGKITLDWTSRQDTLTVTDALIENARNLSPLNAALLRERGAGQAQISE</sequence>
<dbReference type="EMBL" id="AP018150">
    <property type="protein sequence ID" value="BBE08543.1"/>
    <property type="molecule type" value="Genomic_DNA"/>
</dbReference>
<gene>
    <name evidence="3" type="ORF">MCB1EB_0382</name>
</gene>
<dbReference type="Gene3D" id="3.40.50.300">
    <property type="entry name" value="P-loop containing nucleotide triphosphate hydrolases"/>
    <property type="match status" value="1"/>
</dbReference>
<evidence type="ECO:0000313" key="4">
    <source>
        <dbReference type="Proteomes" id="UP000282597"/>
    </source>
</evidence>
<dbReference type="PRINTS" id="PR00320">
    <property type="entry name" value="GPROTEINBRPT"/>
</dbReference>
<dbReference type="SMART" id="SM00320">
    <property type="entry name" value="WD40"/>
    <property type="match status" value="14"/>
</dbReference>
<dbReference type="Pfam" id="PF05729">
    <property type="entry name" value="NACHT"/>
    <property type="match status" value="1"/>
</dbReference>
<dbReference type="InterPro" id="IPR007111">
    <property type="entry name" value="NACHT_NTPase"/>
</dbReference>
<dbReference type="InterPro" id="IPR020472">
    <property type="entry name" value="WD40_PAC1"/>
</dbReference>
<keyword evidence="4" id="KW-1185">Reference proteome</keyword>
<dbReference type="SUPFAM" id="SSF141571">
    <property type="entry name" value="Pentapeptide repeat-like"/>
    <property type="match status" value="1"/>
</dbReference>
<dbReference type="PROSITE" id="PS50837">
    <property type="entry name" value="NACHT"/>
    <property type="match status" value="1"/>
</dbReference>
<dbReference type="SUPFAM" id="SSF50978">
    <property type="entry name" value="WD40 repeat-like"/>
    <property type="match status" value="3"/>
</dbReference>
<dbReference type="InterPro" id="IPR001646">
    <property type="entry name" value="5peptide_repeat"/>
</dbReference>
<dbReference type="InterPro" id="IPR001680">
    <property type="entry name" value="WD40_rpt"/>
</dbReference>
<dbReference type="PROSITE" id="PS50294">
    <property type="entry name" value="WD_REPEATS_REGION"/>
    <property type="match status" value="8"/>
</dbReference>
<evidence type="ECO:0000256" key="2">
    <source>
        <dbReference type="ARBA" id="ARBA00022737"/>
    </source>
</evidence>
<reference evidence="3 4" key="1">
    <citation type="journal article" date="2018" name="Microbes Environ.">
        <title>Comparative Genomic Insights into Endofungal Lifestyles of Two Bacterial Endosymbionts, Mycoavidus cysteinexigens and Burkholderia rhizoxinica.</title>
        <authorList>
            <person name="Sharmin D."/>
            <person name="Guo Y."/>
            <person name="Nishizawa T."/>
            <person name="Ohshima S."/>
            <person name="Sato Y."/>
            <person name="Takashima Y."/>
            <person name="Narisawa K."/>
            <person name="Ohta H."/>
        </authorList>
    </citation>
    <scope>NUCLEOTIDE SEQUENCE [LARGE SCALE GENOMIC DNA]</scope>
    <source>
        <strain evidence="3 4">B1-EB</strain>
    </source>
</reference>
<proteinExistence type="predicted"/>
<dbReference type="Pfam" id="PF00805">
    <property type="entry name" value="Pentapeptide"/>
    <property type="match status" value="1"/>
</dbReference>
<dbReference type="CDD" id="cd00200">
    <property type="entry name" value="WD40"/>
    <property type="match status" value="2"/>
</dbReference>
<dbReference type="RefSeq" id="WP_052393829.1">
    <property type="nucleotide sequence ID" value="NZ_AP018150.1"/>
</dbReference>
<dbReference type="Proteomes" id="UP000282597">
    <property type="component" value="Chromosome"/>
</dbReference>
<keyword evidence="1" id="KW-0853">WD repeat</keyword>
<organism evidence="3 4">
    <name type="scientific">Mycoavidus cysteinexigens</name>
    <dbReference type="NCBI Taxonomy" id="1553431"/>
    <lineage>
        <taxon>Bacteria</taxon>
        <taxon>Pseudomonadati</taxon>
        <taxon>Pseudomonadota</taxon>
        <taxon>Betaproteobacteria</taxon>
        <taxon>Burkholderiales</taxon>
        <taxon>Burkholderiaceae</taxon>
        <taxon>Mycoavidus</taxon>
    </lineage>
</organism>
<dbReference type="InterPro" id="IPR027417">
    <property type="entry name" value="P-loop_NTPase"/>
</dbReference>
<name>A0A2Z6ET01_9BURK</name>
<dbReference type="KEGG" id="mcys:MCB1EB_0382"/>
<dbReference type="Pfam" id="PF00400">
    <property type="entry name" value="WD40"/>
    <property type="match status" value="13"/>
</dbReference>
<dbReference type="SUPFAM" id="SSF52540">
    <property type="entry name" value="P-loop containing nucleoside triphosphate hydrolases"/>
    <property type="match status" value="1"/>
</dbReference>
<evidence type="ECO:0000256" key="1">
    <source>
        <dbReference type="ARBA" id="ARBA00022574"/>
    </source>
</evidence>
<dbReference type="PANTHER" id="PTHR19879">
    <property type="entry name" value="TRANSCRIPTION INITIATION FACTOR TFIID"/>
    <property type="match status" value="1"/>
</dbReference>
<dbReference type="Gene3D" id="2.160.20.80">
    <property type="entry name" value="E3 ubiquitin-protein ligase SopA"/>
    <property type="match status" value="1"/>
</dbReference>
<accession>A0A2Z6ET01</accession>
<dbReference type="InterPro" id="IPR015943">
    <property type="entry name" value="WD40/YVTN_repeat-like_dom_sf"/>
</dbReference>
<dbReference type="Gene3D" id="2.130.10.10">
    <property type="entry name" value="YVTN repeat-like/Quinoprotein amine dehydrogenase"/>
    <property type="match status" value="6"/>
</dbReference>
<evidence type="ECO:0000313" key="3">
    <source>
        <dbReference type="EMBL" id="BBE08543.1"/>
    </source>
</evidence>
<dbReference type="InterPro" id="IPR036322">
    <property type="entry name" value="WD40_repeat_dom_sf"/>
</dbReference>
<dbReference type="PANTHER" id="PTHR19879:SF9">
    <property type="entry name" value="TRANSCRIPTION INITIATION FACTOR TFIID SUBUNIT 5"/>
    <property type="match status" value="1"/>
</dbReference>
<dbReference type="PROSITE" id="PS50082">
    <property type="entry name" value="WD_REPEATS_2"/>
    <property type="match status" value="11"/>
</dbReference>
<keyword evidence="2" id="KW-0677">Repeat</keyword>